<evidence type="ECO:0000256" key="10">
    <source>
        <dbReference type="ARBA" id="ARBA00031630"/>
    </source>
</evidence>
<evidence type="ECO:0000256" key="8">
    <source>
        <dbReference type="ARBA" id="ARBA00023002"/>
    </source>
</evidence>
<keyword evidence="6" id="KW-0686">Riboflavin biosynthesis</keyword>
<dbReference type="AlphaFoldDB" id="A0A420YHC3"/>
<keyword evidence="7" id="KW-0521">NADP</keyword>
<comment type="pathway">
    <text evidence="2">Cofactor biosynthesis; riboflavin biosynthesis.</text>
</comment>
<feature type="compositionally biased region" description="Polar residues" evidence="13">
    <location>
        <begin position="22"/>
        <end position="32"/>
    </location>
</feature>
<dbReference type="PANTHER" id="PTHR38011:SF7">
    <property type="entry name" value="2,5-DIAMINO-6-RIBOSYLAMINO-4(3H)-PYRIMIDINONE 5'-PHOSPHATE REDUCTASE"/>
    <property type="match status" value="1"/>
</dbReference>
<dbReference type="STRING" id="177199.A0A420YHC3"/>
<dbReference type="PANTHER" id="PTHR38011">
    <property type="entry name" value="DIHYDROFOLATE REDUCTASE FAMILY PROTEIN (AFU_ORTHOLOGUE AFUA_8G06820)"/>
    <property type="match status" value="1"/>
</dbReference>
<dbReference type="GO" id="GO:0009231">
    <property type="term" value="P:riboflavin biosynthetic process"/>
    <property type="evidence" value="ECO:0007669"/>
    <property type="project" value="UniProtKB-KW"/>
</dbReference>
<evidence type="ECO:0000256" key="2">
    <source>
        <dbReference type="ARBA" id="ARBA00005104"/>
    </source>
</evidence>
<dbReference type="InterPro" id="IPR050765">
    <property type="entry name" value="Riboflavin_Biosynth_HTPR"/>
</dbReference>
<dbReference type="OrthoDB" id="5432at2759"/>
<protein>
    <recommendedName>
        <fullName evidence="5">2,5-diamino-6-ribosylamino-4(3H)-pyrimidinone 5'-phosphate reductase</fullName>
        <ecNumber evidence="4">1.1.1.302</ecNumber>
    </recommendedName>
    <alternativeName>
        <fullName evidence="10">2,5-diamino-6-(5-phospho-D-ribosylamino)pyrimidin-4(3H)-one reductase</fullName>
    </alternativeName>
    <alternativeName>
        <fullName evidence="9">2,5-diamino-6-ribitylamino-4(3H)-pyrimidinone 5'-phosphate synthase</fullName>
    </alternativeName>
</protein>
<evidence type="ECO:0000256" key="1">
    <source>
        <dbReference type="ARBA" id="ARBA00003555"/>
    </source>
</evidence>
<evidence type="ECO:0000313" key="15">
    <source>
        <dbReference type="EMBL" id="RKU47287.1"/>
    </source>
</evidence>
<accession>A0A420YHC3</accession>
<dbReference type="InterPro" id="IPR024072">
    <property type="entry name" value="DHFR-like_dom_sf"/>
</dbReference>
<evidence type="ECO:0000256" key="3">
    <source>
        <dbReference type="ARBA" id="ARBA00009723"/>
    </source>
</evidence>
<keyword evidence="8" id="KW-0560">Oxidoreductase</keyword>
<comment type="catalytic activity">
    <reaction evidence="12">
        <text>2,5-diamino-6-(1-D-ribitylamino)pyrimidin-4(3H)-one 5'-phosphate + NADP(+) = 2,5-diamino-6-(1-D-ribosylamino)pyrimidin-4(3H)-one 5'-phosphate + NADPH + H(+)</text>
        <dbReference type="Rhea" id="RHEA:27278"/>
        <dbReference type="ChEBI" id="CHEBI:15378"/>
        <dbReference type="ChEBI" id="CHEBI:57783"/>
        <dbReference type="ChEBI" id="CHEBI:58349"/>
        <dbReference type="ChEBI" id="CHEBI:58890"/>
        <dbReference type="ChEBI" id="CHEBI:59545"/>
        <dbReference type="EC" id="1.1.1.302"/>
    </reaction>
</comment>
<keyword evidence="16" id="KW-1185">Reference proteome</keyword>
<dbReference type="GO" id="GO:0008703">
    <property type="term" value="F:5-amino-6-(5-phosphoribosylamino)uracil reductase activity"/>
    <property type="evidence" value="ECO:0007669"/>
    <property type="project" value="InterPro"/>
</dbReference>
<reference evidence="15 16" key="1">
    <citation type="submission" date="2018-08" db="EMBL/GenBank/DDBJ databases">
        <title>Draft genome of the lignicolous fungus Coniochaeta pulveracea.</title>
        <authorList>
            <person name="Borstlap C.J."/>
            <person name="De Witt R.N."/>
            <person name="Botha A."/>
            <person name="Volschenk H."/>
        </authorList>
    </citation>
    <scope>NUCLEOTIDE SEQUENCE [LARGE SCALE GENOMIC DNA]</scope>
    <source>
        <strain evidence="15 16">CAB683</strain>
    </source>
</reference>
<evidence type="ECO:0000256" key="12">
    <source>
        <dbReference type="ARBA" id="ARBA00049020"/>
    </source>
</evidence>
<feature type="domain" description="Bacterial bifunctional deaminase-reductase C-terminal" evidence="14">
    <location>
        <begin position="36"/>
        <end position="259"/>
    </location>
</feature>
<proteinExistence type="inferred from homology"/>
<gene>
    <name evidence="15" type="primary">RIB7</name>
    <name evidence="15" type="ORF">DL546_009214</name>
</gene>
<sequence length="266" mass="28279">MAETLTFPPEEASKLSPYLPPQHNTSVSSSTAPTKPWVTLTYAVSLDSSLSLAPGVQTVLSGPQSKAMTHYLRSKHDAILVGVGTAVADDPGLNCRIAGAEDSQPRPTVLDPKARWEVREESKVIRLAREGKGKGPWVLVRKGAEVDEGRRRVLESVGGGYLVCGNGAEKGFGWEAVLEVLGTRGMRSVMVEGGGKVINSLLGRDKIGLVNSVIVTIAPTWLGKGGVVVSPDREEGKEQSAVGRLRDVKWCPLGDDVVLCGFPKTS</sequence>
<comment type="similarity">
    <text evidence="3">Belongs to the HTP reductase family.</text>
</comment>
<evidence type="ECO:0000256" key="7">
    <source>
        <dbReference type="ARBA" id="ARBA00022857"/>
    </source>
</evidence>
<comment type="catalytic activity">
    <reaction evidence="11">
        <text>2,5-diamino-6-(1-D-ribitylamino)pyrimidin-4(3H)-one 5'-phosphate + NAD(+) = 2,5-diamino-6-(1-D-ribosylamino)pyrimidin-4(3H)-one 5'-phosphate + NADH + H(+)</text>
        <dbReference type="Rhea" id="RHEA:27274"/>
        <dbReference type="ChEBI" id="CHEBI:15378"/>
        <dbReference type="ChEBI" id="CHEBI:57540"/>
        <dbReference type="ChEBI" id="CHEBI:57945"/>
        <dbReference type="ChEBI" id="CHEBI:58890"/>
        <dbReference type="ChEBI" id="CHEBI:59545"/>
        <dbReference type="EC" id="1.1.1.302"/>
    </reaction>
</comment>
<evidence type="ECO:0000256" key="13">
    <source>
        <dbReference type="SAM" id="MobiDB-lite"/>
    </source>
</evidence>
<dbReference type="Proteomes" id="UP000275385">
    <property type="component" value="Unassembled WGS sequence"/>
</dbReference>
<evidence type="ECO:0000259" key="14">
    <source>
        <dbReference type="Pfam" id="PF01872"/>
    </source>
</evidence>
<evidence type="ECO:0000313" key="16">
    <source>
        <dbReference type="Proteomes" id="UP000275385"/>
    </source>
</evidence>
<dbReference type="EMBL" id="QVQW01000010">
    <property type="protein sequence ID" value="RKU47287.1"/>
    <property type="molecule type" value="Genomic_DNA"/>
</dbReference>
<dbReference type="EC" id="1.1.1.302" evidence="4"/>
<evidence type="ECO:0000256" key="5">
    <source>
        <dbReference type="ARBA" id="ARBA00015035"/>
    </source>
</evidence>
<comment type="function">
    <text evidence="1">Catalyzes an early step in riboflavin biosynthesis, the NADPH-dependent reduction of the ribose side chain of 2,5-diamino-6-ribosylamino-4(3H)-pyrimidinone 5'-phosphate, yielding 2,5-diamino-6-ribitylamino-4(3H)-pyrimidinone 5'-phosphate.</text>
</comment>
<evidence type="ECO:0000256" key="6">
    <source>
        <dbReference type="ARBA" id="ARBA00022619"/>
    </source>
</evidence>
<comment type="caution">
    <text evidence="15">The sequence shown here is derived from an EMBL/GenBank/DDBJ whole genome shotgun (WGS) entry which is preliminary data.</text>
</comment>
<dbReference type="Gene3D" id="3.40.430.10">
    <property type="entry name" value="Dihydrofolate Reductase, subunit A"/>
    <property type="match status" value="1"/>
</dbReference>
<evidence type="ECO:0000256" key="11">
    <source>
        <dbReference type="ARBA" id="ARBA00047550"/>
    </source>
</evidence>
<evidence type="ECO:0000256" key="4">
    <source>
        <dbReference type="ARBA" id="ARBA00012851"/>
    </source>
</evidence>
<name>A0A420YHC3_9PEZI</name>
<feature type="region of interest" description="Disordered" evidence="13">
    <location>
        <begin position="1"/>
        <end position="32"/>
    </location>
</feature>
<evidence type="ECO:0000256" key="9">
    <source>
        <dbReference type="ARBA" id="ARBA00030073"/>
    </source>
</evidence>
<dbReference type="SUPFAM" id="SSF53597">
    <property type="entry name" value="Dihydrofolate reductase-like"/>
    <property type="match status" value="1"/>
</dbReference>
<dbReference type="InterPro" id="IPR002734">
    <property type="entry name" value="RibDG_C"/>
</dbReference>
<dbReference type="Pfam" id="PF01872">
    <property type="entry name" value="RibD_C"/>
    <property type="match status" value="1"/>
</dbReference>
<organism evidence="15 16">
    <name type="scientific">Coniochaeta pulveracea</name>
    <dbReference type="NCBI Taxonomy" id="177199"/>
    <lineage>
        <taxon>Eukaryota</taxon>
        <taxon>Fungi</taxon>
        <taxon>Dikarya</taxon>
        <taxon>Ascomycota</taxon>
        <taxon>Pezizomycotina</taxon>
        <taxon>Sordariomycetes</taxon>
        <taxon>Sordariomycetidae</taxon>
        <taxon>Coniochaetales</taxon>
        <taxon>Coniochaetaceae</taxon>
        <taxon>Coniochaeta</taxon>
    </lineage>
</organism>